<accession>A0A3S9WN21</accession>
<dbReference type="RefSeq" id="WP_127012531.1">
    <property type="nucleotide sequence ID" value="NZ_CP031422.1"/>
</dbReference>
<sequence length="152" mass="16852">MSDDDEHENFIQAGELPPLSMPAFQLHTFAIIESFQRGVPGFVSDDYLEAIPAETTLTAAELELAGVWVRREGGYFVQDDETISMVMGFREKSDANAEKCLTRGYHVPRGDGDWIVCETCHVPLKRPDGKPVGGENGEPPDYGPRHDDLTVE</sequence>
<evidence type="ECO:0000256" key="1">
    <source>
        <dbReference type="SAM" id="MobiDB-lite"/>
    </source>
</evidence>
<dbReference type="AlphaFoldDB" id="A0A3S9WN21"/>
<gene>
    <name evidence="2" type="ORF">CVS54_02849</name>
</gene>
<evidence type="ECO:0000313" key="3">
    <source>
        <dbReference type="Proteomes" id="UP000274841"/>
    </source>
</evidence>
<evidence type="ECO:0000313" key="2">
    <source>
        <dbReference type="EMBL" id="AZS41494.1"/>
    </source>
</evidence>
<feature type="region of interest" description="Disordered" evidence="1">
    <location>
        <begin position="125"/>
        <end position="152"/>
    </location>
</feature>
<dbReference type="EMBL" id="CP031422">
    <property type="protein sequence ID" value="AZS41494.1"/>
    <property type="molecule type" value="Genomic_DNA"/>
</dbReference>
<name>A0A3S9WN21_9MICO</name>
<reference evidence="2 3" key="1">
    <citation type="submission" date="2018-08" db="EMBL/GenBank/DDBJ databases">
        <title>Microbacterium oxydans strain HG3.</title>
        <authorList>
            <person name="ORTET P."/>
        </authorList>
    </citation>
    <scope>NUCLEOTIDE SEQUENCE [LARGE SCALE GENOMIC DNA]</scope>
    <source>
        <strain evidence="2 3">HG3</strain>
    </source>
</reference>
<protein>
    <submittedName>
        <fullName evidence="2">Uncharacterized protein</fullName>
    </submittedName>
</protein>
<proteinExistence type="predicted"/>
<dbReference type="Proteomes" id="UP000274841">
    <property type="component" value="Chromosome"/>
</dbReference>
<feature type="compositionally biased region" description="Basic and acidic residues" evidence="1">
    <location>
        <begin position="143"/>
        <end position="152"/>
    </location>
</feature>
<organism evidence="2 3">
    <name type="scientific">Microbacterium oxydans</name>
    <dbReference type="NCBI Taxonomy" id="82380"/>
    <lineage>
        <taxon>Bacteria</taxon>
        <taxon>Bacillati</taxon>
        <taxon>Actinomycetota</taxon>
        <taxon>Actinomycetes</taxon>
        <taxon>Micrococcales</taxon>
        <taxon>Microbacteriaceae</taxon>
        <taxon>Microbacterium</taxon>
    </lineage>
</organism>
<dbReference type="KEGG" id="moy:CVS54_02849"/>